<evidence type="ECO:0000256" key="1">
    <source>
        <dbReference type="ARBA" id="ARBA00022723"/>
    </source>
</evidence>
<proteinExistence type="predicted"/>
<dbReference type="Gene3D" id="3.40.1190.20">
    <property type="match status" value="1"/>
</dbReference>
<dbReference type="PANTHER" id="PTHR42909:SF1">
    <property type="entry name" value="CARBOHYDRATE KINASE PFKB DOMAIN-CONTAINING PROTEIN"/>
    <property type="match status" value="1"/>
</dbReference>
<feature type="non-terminal residue" evidence="3">
    <location>
        <position position="1"/>
    </location>
</feature>
<dbReference type="GO" id="GO:0004730">
    <property type="term" value="F:pseudouridylate synthase activity"/>
    <property type="evidence" value="ECO:0007669"/>
    <property type="project" value="TreeGrafter"/>
</dbReference>
<comment type="caution">
    <text evidence="3">The sequence shown here is derived from an EMBL/GenBank/DDBJ whole genome shotgun (WGS) entry which is preliminary data.</text>
</comment>
<organism evidence="3 4">
    <name type="scientific">Colocasia esculenta</name>
    <name type="common">Wild taro</name>
    <name type="synonym">Arum esculentum</name>
    <dbReference type="NCBI Taxonomy" id="4460"/>
    <lineage>
        <taxon>Eukaryota</taxon>
        <taxon>Viridiplantae</taxon>
        <taxon>Streptophyta</taxon>
        <taxon>Embryophyta</taxon>
        <taxon>Tracheophyta</taxon>
        <taxon>Spermatophyta</taxon>
        <taxon>Magnoliopsida</taxon>
        <taxon>Liliopsida</taxon>
        <taxon>Araceae</taxon>
        <taxon>Aroideae</taxon>
        <taxon>Colocasieae</taxon>
        <taxon>Colocasia</taxon>
    </lineage>
</organism>
<protein>
    <recommendedName>
        <fullName evidence="2">Carbohydrate kinase PfkB domain-containing protein</fullName>
    </recommendedName>
</protein>
<dbReference type="InterPro" id="IPR029056">
    <property type="entry name" value="Ribokinase-like"/>
</dbReference>
<evidence type="ECO:0000313" key="3">
    <source>
        <dbReference type="EMBL" id="MQL83014.1"/>
    </source>
</evidence>
<keyword evidence="4" id="KW-1185">Reference proteome</keyword>
<name>A0A843UMC7_COLES</name>
<sequence length="499" mass="54390">MEPRSQRRLLSVLRHILPGAIAAGDLHPNLLYARESKLECSFPVIIGGMVLDIHAKPFTPAKPGTTTPGKVEYVRGGVSRNVAECMSKLWSKPFLISVVGLDMPGELLLEYWKSSGLPMDGILKHPGISTPVVSNIFDVSGELAAAVASVEAVVSFFLLRDTLLNPILGNRTKQFPHLHLKFSMFPNSNFSYCSRNINWIQQFRHHISSAPILMLDANLLPSSLEAACHIAAEYRIPVWFEPVSVSKSKRIAPIAKHVTFASPNEAELFAMANALSSGDAQCSYKNIGERQSVEDLLQDLKPAICILLEKGIKFLVVTLGADGVFLCSGDGAEFSKSYVDTGSSSSGLRLCEIVNENFPSKQSACTINPEQIKNHAYILHLPALPASVMSLTGAGDCLVGGTLASVCAGLNVMQSIAVGISAATAAVETRFNVPHQYDLTRIAGDVKRILCAAKLFWIDHRQTLMQRRGAHEEEDTERFTKISIKLMELQLQNSQLLQG</sequence>
<gene>
    <name evidence="3" type="ORF">Taro_015496</name>
</gene>
<dbReference type="PANTHER" id="PTHR42909">
    <property type="entry name" value="ZGC:136858"/>
    <property type="match status" value="1"/>
</dbReference>
<dbReference type="OrthoDB" id="198885at2759"/>
<dbReference type="Pfam" id="PF00294">
    <property type="entry name" value="PfkB"/>
    <property type="match status" value="2"/>
</dbReference>
<dbReference type="CDD" id="cd01941">
    <property type="entry name" value="YeiC_kinase_like"/>
    <property type="match status" value="1"/>
</dbReference>
<dbReference type="InterPro" id="IPR011611">
    <property type="entry name" value="PfkB_dom"/>
</dbReference>
<keyword evidence="1" id="KW-0479">Metal-binding</keyword>
<feature type="domain" description="Carbohydrate kinase PfkB" evidence="2">
    <location>
        <begin position="207"/>
        <end position="332"/>
    </location>
</feature>
<dbReference type="Proteomes" id="UP000652761">
    <property type="component" value="Unassembled WGS sequence"/>
</dbReference>
<feature type="domain" description="Carbohydrate kinase PfkB" evidence="2">
    <location>
        <begin position="53"/>
        <end position="132"/>
    </location>
</feature>
<dbReference type="SUPFAM" id="SSF53613">
    <property type="entry name" value="Ribokinase-like"/>
    <property type="match status" value="1"/>
</dbReference>
<dbReference type="EMBL" id="NMUH01000667">
    <property type="protein sequence ID" value="MQL83014.1"/>
    <property type="molecule type" value="Genomic_DNA"/>
</dbReference>
<dbReference type="AlphaFoldDB" id="A0A843UMC7"/>
<dbReference type="GO" id="GO:0046872">
    <property type="term" value="F:metal ion binding"/>
    <property type="evidence" value="ECO:0007669"/>
    <property type="project" value="UniProtKB-KW"/>
</dbReference>
<reference evidence="3" key="1">
    <citation type="submission" date="2017-07" db="EMBL/GenBank/DDBJ databases">
        <title>Taro Niue Genome Assembly and Annotation.</title>
        <authorList>
            <person name="Atibalentja N."/>
            <person name="Keating K."/>
            <person name="Fields C.J."/>
        </authorList>
    </citation>
    <scope>NUCLEOTIDE SEQUENCE</scope>
    <source>
        <strain evidence="3">Niue_2</strain>
        <tissue evidence="3">Leaf</tissue>
    </source>
</reference>
<evidence type="ECO:0000259" key="2">
    <source>
        <dbReference type="Pfam" id="PF00294"/>
    </source>
</evidence>
<dbReference type="GO" id="GO:0005737">
    <property type="term" value="C:cytoplasm"/>
    <property type="evidence" value="ECO:0007669"/>
    <property type="project" value="TreeGrafter"/>
</dbReference>
<evidence type="ECO:0000313" key="4">
    <source>
        <dbReference type="Proteomes" id="UP000652761"/>
    </source>
</evidence>
<dbReference type="GO" id="GO:0016798">
    <property type="term" value="F:hydrolase activity, acting on glycosyl bonds"/>
    <property type="evidence" value="ECO:0007669"/>
    <property type="project" value="TreeGrafter"/>
</dbReference>
<accession>A0A843UMC7</accession>